<feature type="region of interest" description="Disordered" evidence="1">
    <location>
        <begin position="122"/>
        <end position="145"/>
    </location>
</feature>
<keyword evidence="3" id="KW-1185">Reference proteome</keyword>
<feature type="compositionally biased region" description="Acidic residues" evidence="1">
    <location>
        <begin position="136"/>
        <end position="145"/>
    </location>
</feature>
<protein>
    <submittedName>
        <fullName evidence="2">Uncharacterized protein</fullName>
    </submittedName>
</protein>
<dbReference type="EMBL" id="CACRXK020001613">
    <property type="protein sequence ID" value="CAB3990163.1"/>
    <property type="molecule type" value="Genomic_DNA"/>
</dbReference>
<proteinExistence type="predicted"/>
<organism evidence="2 3">
    <name type="scientific">Paramuricea clavata</name>
    <name type="common">Red gorgonian</name>
    <name type="synonym">Violescent sea-whip</name>
    <dbReference type="NCBI Taxonomy" id="317549"/>
    <lineage>
        <taxon>Eukaryota</taxon>
        <taxon>Metazoa</taxon>
        <taxon>Cnidaria</taxon>
        <taxon>Anthozoa</taxon>
        <taxon>Octocorallia</taxon>
        <taxon>Malacalcyonacea</taxon>
        <taxon>Plexauridae</taxon>
        <taxon>Paramuricea</taxon>
    </lineage>
</organism>
<comment type="caution">
    <text evidence="2">The sequence shown here is derived from an EMBL/GenBank/DDBJ whole genome shotgun (WGS) entry which is preliminary data.</text>
</comment>
<dbReference type="AlphaFoldDB" id="A0A7D9HTL6"/>
<evidence type="ECO:0000256" key="1">
    <source>
        <dbReference type="SAM" id="MobiDB-lite"/>
    </source>
</evidence>
<dbReference type="Proteomes" id="UP001152795">
    <property type="component" value="Unassembled WGS sequence"/>
</dbReference>
<sequence length="158" mass="17688">MFLVEYNNLKYLHSQVAHGLVDIFTSIANNPDETIHLPRKKGQCKDCEKYIMPSLFGETLVKSSFLPLGFQCDRKPDVQRRCDASNCALTGEDHGRYLKDHLKNVVKNFSSSANATLLEGLDDNDESHEANTNSAGDDDDNDTIDDIEVIPEITTKLL</sequence>
<accession>A0A7D9HTL6</accession>
<name>A0A7D9HTL6_PARCT</name>
<evidence type="ECO:0000313" key="3">
    <source>
        <dbReference type="Proteomes" id="UP001152795"/>
    </source>
</evidence>
<reference evidence="2" key="1">
    <citation type="submission" date="2020-04" db="EMBL/GenBank/DDBJ databases">
        <authorList>
            <person name="Alioto T."/>
            <person name="Alioto T."/>
            <person name="Gomez Garrido J."/>
        </authorList>
    </citation>
    <scope>NUCLEOTIDE SEQUENCE</scope>
    <source>
        <strain evidence="2">A484AB</strain>
    </source>
</reference>
<gene>
    <name evidence="2" type="ORF">PACLA_8A028291</name>
</gene>
<evidence type="ECO:0000313" key="2">
    <source>
        <dbReference type="EMBL" id="CAB3990163.1"/>
    </source>
</evidence>